<accession>A0A8S4S6I8</accession>
<dbReference type="Proteomes" id="UP000838756">
    <property type="component" value="Unassembled WGS sequence"/>
</dbReference>
<protein>
    <submittedName>
        <fullName evidence="2">Jg17451 protein</fullName>
    </submittedName>
</protein>
<dbReference type="EMBL" id="CAKXAJ010025888">
    <property type="protein sequence ID" value="CAH2245054.1"/>
    <property type="molecule type" value="Genomic_DNA"/>
</dbReference>
<proteinExistence type="predicted"/>
<keyword evidence="3" id="KW-1185">Reference proteome</keyword>
<evidence type="ECO:0000256" key="1">
    <source>
        <dbReference type="SAM" id="Phobius"/>
    </source>
</evidence>
<keyword evidence="1" id="KW-0812">Transmembrane</keyword>
<comment type="caution">
    <text evidence="2">The sequence shown here is derived from an EMBL/GenBank/DDBJ whole genome shotgun (WGS) entry which is preliminary data.</text>
</comment>
<organism evidence="2 3">
    <name type="scientific">Pararge aegeria aegeria</name>
    <dbReference type="NCBI Taxonomy" id="348720"/>
    <lineage>
        <taxon>Eukaryota</taxon>
        <taxon>Metazoa</taxon>
        <taxon>Ecdysozoa</taxon>
        <taxon>Arthropoda</taxon>
        <taxon>Hexapoda</taxon>
        <taxon>Insecta</taxon>
        <taxon>Pterygota</taxon>
        <taxon>Neoptera</taxon>
        <taxon>Endopterygota</taxon>
        <taxon>Lepidoptera</taxon>
        <taxon>Glossata</taxon>
        <taxon>Ditrysia</taxon>
        <taxon>Papilionoidea</taxon>
        <taxon>Nymphalidae</taxon>
        <taxon>Satyrinae</taxon>
        <taxon>Satyrini</taxon>
        <taxon>Parargina</taxon>
        <taxon>Pararge</taxon>
    </lineage>
</organism>
<dbReference type="AlphaFoldDB" id="A0A8S4S6I8"/>
<sequence length="174" mass="19397">MLYPENRNSLVCVPFMFGAIACAIVTYGTTQICMVSPHRKTDNKEDSCMNAQERLHPACAQRPPVGSPLPACHTLAHACREEPECRPEKIRKLEIPHPGSKLRPITYKTIAISASSSNRPDIVLVDRSVRRAIIVDITIPHDDNLVKAEKEKVSKYLLTGLPPSGMLSRQLLFR</sequence>
<reference evidence="2" key="1">
    <citation type="submission" date="2022-03" db="EMBL/GenBank/DDBJ databases">
        <authorList>
            <person name="Lindestad O."/>
        </authorList>
    </citation>
    <scope>NUCLEOTIDE SEQUENCE</scope>
</reference>
<gene>
    <name evidence="2" type="primary">jg17451</name>
    <name evidence="2" type="ORF">PAEG_LOCUS20934</name>
</gene>
<name>A0A8S4S6I8_9NEOP</name>
<feature type="transmembrane region" description="Helical" evidence="1">
    <location>
        <begin position="12"/>
        <end position="30"/>
    </location>
</feature>
<evidence type="ECO:0000313" key="3">
    <source>
        <dbReference type="Proteomes" id="UP000838756"/>
    </source>
</evidence>
<dbReference type="PROSITE" id="PS51257">
    <property type="entry name" value="PROKAR_LIPOPROTEIN"/>
    <property type="match status" value="1"/>
</dbReference>
<evidence type="ECO:0000313" key="2">
    <source>
        <dbReference type="EMBL" id="CAH2245054.1"/>
    </source>
</evidence>
<dbReference type="OrthoDB" id="6374728at2759"/>
<keyword evidence="1" id="KW-1133">Transmembrane helix</keyword>
<keyword evidence="1" id="KW-0472">Membrane</keyword>